<reference evidence="2" key="1">
    <citation type="submission" date="2020-06" db="EMBL/GenBank/DDBJ databases">
        <authorList>
            <person name="Li T."/>
            <person name="Hu X."/>
            <person name="Zhang T."/>
            <person name="Song X."/>
            <person name="Zhang H."/>
            <person name="Dai N."/>
            <person name="Sheng W."/>
            <person name="Hou X."/>
            <person name="Wei L."/>
        </authorList>
    </citation>
    <scope>NUCLEOTIDE SEQUENCE</scope>
    <source>
        <strain evidence="2">3651</strain>
        <tissue evidence="2">Leaf</tissue>
    </source>
</reference>
<sequence>MAARTAIMANEGCQRQAKLIEMARAVEIQVGLEPLDVPLTSHAGTDPRSQHAKAAADDQAPDAAGSHSPLANAIPIKEHSATHQGAAFQGEGGGPINQGPGDGAAPYARADSPTQTGRFRKGKQHVSKPAPSDVPCPKRHQEGNCDKGKRVVEGEDEEGPLPPMFMGIDAFSHLTPNTINISTNRLGVCYKNVWLEPGPRSARLSISDTQLPPDEVSFILDWQVSSNSSVFNSKVREVSFEMYKVGIHPQDQIALASLHHAHLEILGANLHHQLAEVLHAMSLQCSYWHYDFNDIQSWIKSIEASNQSHQSDLTKTSQDLTEMEAKFATVEK</sequence>
<proteinExistence type="predicted"/>
<name>A0AAE1Y1Q2_9LAMI</name>
<evidence type="ECO:0000256" key="1">
    <source>
        <dbReference type="SAM" id="MobiDB-lite"/>
    </source>
</evidence>
<accession>A0AAE1Y1Q2</accession>
<evidence type="ECO:0000313" key="3">
    <source>
        <dbReference type="Proteomes" id="UP001293254"/>
    </source>
</evidence>
<protein>
    <submittedName>
        <fullName evidence="2">Uncharacterized protein</fullName>
    </submittedName>
</protein>
<dbReference type="Proteomes" id="UP001293254">
    <property type="component" value="Unassembled WGS sequence"/>
</dbReference>
<keyword evidence="3" id="KW-1185">Reference proteome</keyword>
<dbReference type="AlphaFoldDB" id="A0AAE1Y1Q2"/>
<organism evidence="2 3">
    <name type="scientific">Sesamum alatum</name>
    <dbReference type="NCBI Taxonomy" id="300844"/>
    <lineage>
        <taxon>Eukaryota</taxon>
        <taxon>Viridiplantae</taxon>
        <taxon>Streptophyta</taxon>
        <taxon>Embryophyta</taxon>
        <taxon>Tracheophyta</taxon>
        <taxon>Spermatophyta</taxon>
        <taxon>Magnoliopsida</taxon>
        <taxon>eudicotyledons</taxon>
        <taxon>Gunneridae</taxon>
        <taxon>Pentapetalae</taxon>
        <taxon>asterids</taxon>
        <taxon>lamiids</taxon>
        <taxon>Lamiales</taxon>
        <taxon>Pedaliaceae</taxon>
        <taxon>Sesamum</taxon>
    </lineage>
</organism>
<evidence type="ECO:0000313" key="2">
    <source>
        <dbReference type="EMBL" id="KAK4421453.1"/>
    </source>
</evidence>
<comment type="caution">
    <text evidence="2">The sequence shown here is derived from an EMBL/GenBank/DDBJ whole genome shotgun (WGS) entry which is preliminary data.</text>
</comment>
<gene>
    <name evidence="2" type="ORF">Salat_2095900</name>
</gene>
<reference evidence="2" key="2">
    <citation type="journal article" date="2024" name="Plant">
        <title>Genomic evolution and insights into agronomic trait innovations of Sesamum species.</title>
        <authorList>
            <person name="Miao H."/>
            <person name="Wang L."/>
            <person name="Qu L."/>
            <person name="Liu H."/>
            <person name="Sun Y."/>
            <person name="Le M."/>
            <person name="Wang Q."/>
            <person name="Wei S."/>
            <person name="Zheng Y."/>
            <person name="Lin W."/>
            <person name="Duan Y."/>
            <person name="Cao H."/>
            <person name="Xiong S."/>
            <person name="Wang X."/>
            <person name="Wei L."/>
            <person name="Li C."/>
            <person name="Ma Q."/>
            <person name="Ju M."/>
            <person name="Zhao R."/>
            <person name="Li G."/>
            <person name="Mu C."/>
            <person name="Tian Q."/>
            <person name="Mei H."/>
            <person name="Zhang T."/>
            <person name="Gao T."/>
            <person name="Zhang H."/>
        </authorList>
    </citation>
    <scope>NUCLEOTIDE SEQUENCE</scope>
    <source>
        <strain evidence="2">3651</strain>
    </source>
</reference>
<feature type="compositionally biased region" description="Basic and acidic residues" evidence="1">
    <location>
        <begin position="139"/>
        <end position="153"/>
    </location>
</feature>
<feature type="compositionally biased region" description="Gly residues" evidence="1">
    <location>
        <begin position="90"/>
        <end position="102"/>
    </location>
</feature>
<dbReference type="EMBL" id="JACGWO010000008">
    <property type="protein sequence ID" value="KAK4421453.1"/>
    <property type="molecule type" value="Genomic_DNA"/>
</dbReference>
<feature type="region of interest" description="Disordered" evidence="1">
    <location>
        <begin position="39"/>
        <end position="161"/>
    </location>
</feature>